<dbReference type="InterPro" id="IPR052702">
    <property type="entry name" value="MscS-like_channel"/>
</dbReference>
<dbReference type="InterPro" id="IPR006685">
    <property type="entry name" value="MscS_channel_2nd"/>
</dbReference>
<feature type="transmembrane region" description="Helical" evidence="7">
    <location>
        <begin position="80"/>
        <end position="102"/>
    </location>
</feature>
<evidence type="ECO:0000256" key="2">
    <source>
        <dbReference type="ARBA" id="ARBA00008017"/>
    </source>
</evidence>
<dbReference type="InterPro" id="IPR011066">
    <property type="entry name" value="MscS_channel_C_sf"/>
</dbReference>
<feature type="domain" description="Mechanosensitive ion channel transmembrane helices 2/3" evidence="10">
    <location>
        <begin position="165"/>
        <end position="205"/>
    </location>
</feature>
<evidence type="ECO:0000256" key="4">
    <source>
        <dbReference type="ARBA" id="ARBA00022692"/>
    </source>
</evidence>
<dbReference type="InterPro" id="IPR011014">
    <property type="entry name" value="MscS_channel_TM-2"/>
</dbReference>
<dbReference type="SUPFAM" id="SSF82689">
    <property type="entry name" value="Mechanosensitive channel protein MscS (YggB), C-terminal domain"/>
    <property type="match status" value="1"/>
</dbReference>
<dbReference type="Pfam" id="PF21082">
    <property type="entry name" value="MS_channel_3rd"/>
    <property type="match status" value="1"/>
</dbReference>
<evidence type="ECO:0000313" key="11">
    <source>
        <dbReference type="EMBL" id="AFG38596.1"/>
    </source>
</evidence>
<dbReference type="AlphaFoldDB" id="H9UM53"/>
<feature type="transmembrane region" description="Helical" evidence="7">
    <location>
        <begin position="190"/>
        <end position="218"/>
    </location>
</feature>
<dbReference type="eggNOG" id="COG3264">
    <property type="taxonomic scope" value="Bacteria"/>
</dbReference>
<dbReference type="InterPro" id="IPR010920">
    <property type="entry name" value="LSM_dom_sf"/>
</dbReference>
<dbReference type="Gene3D" id="3.30.70.100">
    <property type="match status" value="1"/>
</dbReference>
<feature type="transmembrane region" description="Helical" evidence="7">
    <location>
        <begin position="165"/>
        <end position="184"/>
    </location>
</feature>
<evidence type="ECO:0000259" key="10">
    <source>
        <dbReference type="Pfam" id="PF21088"/>
    </source>
</evidence>
<dbReference type="GO" id="GO:0008381">
    <property type="term" value="F:mechanosensitive monoatomic ion channel activity"/>
    <property type="evidence" value="ECO:0007669"/>
    <property type="project" value="UniProtKB-ARBA"/>
</dbReference>
<gene>
    <name evidence="11" type="ordered locus">Spiaf_2566</name>
</gene>
<keyword evidence="5 7" id="KW-1133">Transmembrane helix</keyword>
<dbReference type="PANTHER" id="PTHR30347">
    <property type="entry name" value="POTASSIUM CHANNEL RELATED"/>
    <property type="match status" value="1"/>
</dbReference>
<dbReference type="Pfam" id="PF21088">
    <property type="entry name" value="MS_channel_1st"/>
    <property type="match status" value="1"/>
</dbReference>
<feature type="transmembrane region" description="Helical" evidence="7">
    <location>
        <begin position="27"/>
        <end position="48"/>
    </location>
</feature>
<dbReference type="Proteomes" id="UP000007383">
    <property type="component" value="Chromosome"/>
</dbReference>
<evidence type="ECO:0000313" key="12">
    <source>
        <dbReference type="Proteomes" id="UP000007383"/>
    </source>
</evidence>
<evidence type="ECO:0000259" key="9">
    <source>
        <dbReference type="Pfam" id="PF21082"/>
    </source>
</evidence>
<evidence type="ECO:0000256" key="5">
    <source>
        <dbReference type="ARBA" id="ARBA00022989"/>
    </source>
</evidence>
<organism evidence="11 12">
    <name type="scientific">Spirochaeta africana (strain ATCC 700263 / DSM 8902 / Z-7692)</name>
    <dbReference type="NCBI Taxonomy" id="889378"/>
    <lineage>
        <taxon>Bacteria</taxon>
        <taxon>Pseudomonadati</taxon>
        <taxon>Spirochaetota</taxon>
        <taxon>Spirochaetia</taxon>
        <taxon>Spirochaetales</taxon>
        <taxon>Spirochaetaceae</taxon>
        <taxon>Spirochaeta</taxon>
    </lineage>
</organism>
<accession>H9UM53</accession>
<dbReference type="PATRIC" id="fig|889378.3.peg.2542"/>
<proteinExistence type="inferred from homology"/>
<dbReference type="InterPro" id="IPR049278">
    <property type="entry name" value="MS_channel_C"/>
</dbReference>
<dbReference type="Gene3D" id="2.30.30.60">
    <property type="match status" value="1"/>
</dbReference>
<dbReference type="Pfam" id="PF00924">
    <property type="entry name" value="MS_channel_2nd"/>
    <property type="match status" value="1"/>
</dbReference>
<dbReference type="Gene3D" id="1.10.287.1260">
    <property type="match status" value="1"/>
</dbReference>
<feature type="transmembrane region" description="Helical" evidence="7">
    <location>
        <begin position="122"/>
        <end position="145"/>
    </location>
</feature>
<dbReference type="SUPFAM" id="SSF82861">
    <property type="entry name" value="Mechanosensitive channel protein MscS (YggB), transmembrane region"/>
    <property type="match status" value="1"/>
</dbReference>
<dbReference type="OrthoDB" id="9809206at2"/>
<dbReference type="GO" id="GO:0005886">
    <property type="term" value="C:plasma membrane"/>
    <property type="evidence" value="ECO:0007669"/>
    <property type="project" value="UniProtKB-SubCell"/>
</dbReference>
<comment type="subcellular location">
    <subcellularLocation>
        <location evidence="1">Cell membrane</location>
        <topology evidence="1">Multi-pass membrane protein</topology>
    </subcellularLocation>
</comment>
<dbReference type="EMBL" id="CP003282">
    <property type="protein sequence ID" value="AFG38596.1"/>
    <property type="molecule type" value="Genomic_DNA"/>
</dbReference>
<comment type="similarity">
    <text evidence="2">Belongs to the MscS (TC 1.A.23) family.</text>
</comment>
<keyword evidence="6 7" id="KW-0472">Membrane</keyword>
<dbReference type="SUPFAM" id="SSF50182">
    <property type="entry name" value="Sm-like ribonucleoproteins"/>
    <property type="match status" value="1"/>
</dbReference>
<dbReference type="InterPro" id="IPR023408">
    <property type="entry name" value="MscS_beta-dom_sf"/>
</dbReference>
<protein>
    <submittedName>
        <fullName evidence="11">Small-conductance mechanosensitive channel</fullName>
    </submittedName>
</protein>
<dbReference type="STRING" id="889378.Spiaf_2566"/>
<name>H9UM53_SPIAZ</name>
<evidence type="ECO:0000256" key="3">
    <source>
        <dbReference type="ARBA" id="ARBA00022475"/>
    </source>
</evidence>
<keyword evidence="4 7" id="KW-0812">Transmembrane</keyword>
<reference evidence="12" key="1">
    <citation type="journal article" date="2013" name="Stand. Genomic Sci.">
        <title>Complete genome sequence of the halophilic bacterium Spirochaeta africana type strain (Z-7692(T)) from the alkaline Lake Magadi in the East African Rift.</title>
        <authorList>
            <person name="Liolos K."/>
            <person name="Abt B."/>
            <person name="Scheuner C."/>
            <person name="Teshima H."/>
            <person name="Held B."/>
            <person name="Lapidus A."/>
            <person name="Nolan M."/>
            <person name="Lucas S."/>
            <person name="Deshpande S."/>
            <person name="Cheng J.F."/>
            <person name="Tapia R."/>
            <person name="Goodwin L.A."/>
            <person name="Pitluck S."/>
            <person name="Pagani I."/>
            <person name="Ivanova N."/>
            <person name="Mavromatis K."/>
            <person name="Mikhailova N."/>
            <person name="Huntemann M."/>
            <person name="Pati A."/>
            <person name="Chen A."/>
            <person name="Palaniappan K."/>
            <person name="Land M."/>
            <person name="Rohde M."/>
            <person name="Tindall B.J."/>
            <person name="Detter J.C."/>
            <person name="Goker M."/>
            <person name="Bristow J."/>
            <person name="Eisen J.A."/>
            <person name="Markowitz V."/>
            <person name="Hugenholtz P."/>
            <person name="Woyke T."/>
            <person name="Klenk H.P."/>
            <person name="Kyrpides N.C."/>
        </authorList>
    </citation>
    <scope>NUCLEOTIDE SEQUENCE</scope>
    <source>
        <strain evidence="12">ATCC 700263 / DSM 8902 / Z-7692</strain>
    </source>
</reference>
<dbReference type="HOGENOM" id="CLU_037945_4_2_12"/>
<dbReference type="PANTHER" id="PTHR30347:SF1">
    <property type="entry name" value="MECHANOSENSITIVE CHANNEL MSCK"/>
    <property type="match status" value="1"/>
</dbReference>
<sequence>MSELLESLGVIMTTRISLGGIAFRFTLLQVLLELLLPVLVYIGVAHVIRRAVSRWQQRADWEAQAREQVRRVSGRVLRSVGLILGAVLIGRLLGAEIAATFLEAGRILNQPLIESGSTRISIVTLLLVVPVILIAGKVGLAVKQYAKRTFLARLDLERQSTIADLLRYATAITVLIVGISMLGINLSSLAVLFGVLGIGIGFGLQDVIANMFAGLVIIMARPIKEGDRVLAGQFEGNVVNIRLLNTAINTLTNETIIVPNSSLINKEVYNFSYDSPAIILVNKVQVSYESDLDLVLEVLRRIPERNPYALRGQTHQAYVKSFDDSGITVELRTWIRTVYDKMAAHSWVNLEIWREFRGSGIQIPFPQLDLHLPGRGDPVPGAGE</sequence>
<keyword evidence="12" id="KW-1185">Reference proteome</keyword>
<evidence type="ECO:0000259" key="8">
    <source>
        <dbReference type="Pfam" id="PF00924"/>
    </source>
</evidence>
<evidence type="ECO:0000256" key="1">
    <source>
        <dbReference type="ARBA" id="ARBA00004651"/>
    </source>
</evidence>
<evidence type="ECO:0000256" key="6">
    <source>
        <dbReference type="ARBA" id="ARBA00023136"/>
    </source>
</evidence>
<dbReference type="InterPro" id="IPR049142">
    <property type="entry name" value="MS_channel_1st"/>
</dbReference>
<dbReference type="RefSeq" id="WP_014456578.1">
    <property type="nucleotide sequence ID" value="NC_017098.1"/>
</dbReference>
<dbReference type="KEGG" id="sfc:Spiaf_2566"/>
<feature type="domain" description="Mechanosensitive ion channel MscS" evidence="8">
    <location>
        <begin position="206"/>
        <end position="272"/>
    </location>
</feature>
<keyword evidence="3" id="KW-1003">Cell membrane</keyword>
<feature type="domain" description="Mechanosensitive ion channel MscS C-terminal" evidence="9">
    <location>
        <begin position="284"/>
        <end position="363"/>
    </location>
</feature>
<evidence type="ECO:0000256" key="7">
    <source>
        <dbReference type="SAM" id="Phobius"/>
    </source>
</evidence>